<gene>
    <name evidence="22" type="ORF">FEZ08_03005</name>
</gene>
<dbReference type="FunFam" id="3.40.50.1970:FF:000007">
    <property type="entry name" value="Pentafunctional AROM polypeptide"/>
    <property type="match status" value="1"/>
</dbReference>
<dbReference type="InterPro" id="IPR030963">
    <property type="entry name" value="DHQ_synth_fam"/>
</dbReference>
<comment type="caution">
    <text evidence="22">The sequence shown here is derived from an EMBL/GenBank/DDBJ whole genome shotgun (WGS) entry which is preliminary data.</text>
</comment>
<proteinExistence type="inferred from homology"/>
<dbReference type="NCBIfam" id="TIGR01357">
    <property type="entry name" value="aroB"/>
    <property type="match status" value="1"/>
</dbReference>
<evidence type="ECO:0000256" key="3">
    <source>
        <dbReference type="ARBA" id="ARBA00001941"/>
    </source>
</evidence>
<feature type="domain" description="3-dehydroquinate synthase N-terminal" evidence="20">
    <location>
        <begin position="59"/>
        <end position="169"/>
    </location>
</feature>
<dbReference type="AlphaFoldDB" id="A0A5R8QF52"/>
<comment type="cofactor">
    <cofactor evidence="4">
        <name>Zn(2+)</name>
        <dbReference type="ChEBI" id="CHEBI:29105"/>
    </cofactor>
</comment>
<sequence>MTNSFLIHAIPPYMIHVGDGVFAELSVKKYSQAICCVDERVWQSHEQYIRDVIKDMTVIVIPSGEKSKSLDKYQVIIEHLLKNHIDRKGVIIAIGGGVVGDLAGFCAATYMRGIDFIQVPTTILAHDSAIGGKVAINTDVAKNSIGAFHQPTTVYYDTQFLATLPEREVLSGFGEICKHMFLDKHFYDFMQAFPDLAVAEENIETILLHSMQVKQKFVEEDPYENDVRKYLNFGHTFGHALEQISNYSLSHGAAVAYGMAFAEYLATPIGIREMLINYGLLTPLQLDVDFDTVYNLMKNDKKSVSGAIQFVLMDVIGHPYAQVVGESELREAFDNWRMEYLV</sequence>
<dbReference type="PANTHER" id="PTHR43622:SF7">
    <property type="entry name" value="3-DEHYDROQUINATE SYNTHASE, CHLOROPLASTIC"/>
    <property type="match status" value="1"/>
</dbReference>
<evidence type="ECO:0000256" key="13">
    <source>
        <dbReference type="ARBA" id="ARBA00022741"/>
    </source>
</evidence>
<dbReference type="InterPro" id="IPR016037">
    <property type="entry name" value="DHQ_synth_AroB"/>
</dbReference>
<evidence type="ECO:0000256" key="15">
    <source>
        <dbReference type="ARBA" id="ARBA00023027"/>
    </source>
</evidence>
<evidence type="ECO:0000256" key="17">
    <source>
        <dbReference type="ARBA" id="ARBA00023239"/>
    </source>
</evidence>
<keyword evidence="17 22" id="KW-0456">Lyase</keyword>
<accession>A0A5R8QF52</accession>
<comment type="cofactor">
    <cofactor evidence="3">
        <name>Co(2+)</name>
        <dbReference type="ChEBI" id="CHEBI:48828"/>
    </cofactor>
</comment>
<evidence type="ECO:0000313" key="22">
    <source>
        <dbReference type="EMBL" id="TLG76602.1"/>
    </source>
</evidence>
<dbReference type="Pfam" id="PF01761">
    <property type="entry name" value="DHQ_synthase"/>
    <property type="match status" value="1"/>
</dbReference>
<dbReference type="InterPro" id="IPR030960">
    <property type="entry name" value="DHQS/DOIS_N"/>
</dbReference>
<evidence type="ECO:0000259" key="20">
    <source>
        <dbReference type="Pfam" id="PF01761"/>
    </source>
</evidence>
<dbReference type="OrthoDB" id="9806583at2"/>
<dbReference type="Gene3D" id="3.40.50.1970">
    <property type="match status" value="1"/>
</dbReference>
<dbReference type="PANTHER" id="PTHR43622">
    <property type="entry name" value="3-DEHYDROQUINATE SYNTHASE"/>
    <property type="match status" value="1"/>
</dbReference>
<evidence type="ECO:0000256" key="10">
    <source>
        <dbReference type="ARBA" id="ARBA00022490"/>
    </source>
</evidence>
<dbReference type="RefSeq" id="WP_138190239.1">
    <property type="nucleotide sequence ID" value="NZ_VBWP01000002.1"/>
</dbReference>
<dbReference type="Proteomes" id="UP000306912">
    <property type="component" value="Unassembled WGS sequence"/>
</dbReference>
<evidence type="ECO:0000256" key="11">
    <source>
        <dbReference type="ARBA" id="ARBA00022605"/>
    </source>
</evidence>
<comment type="cofactor">
    <cofactor evidence="2">
        <name>NAD(+)</name>
        <dbReference type="ChEBI" id="CHEBI:57540"/>
    </cofactor>
</comment>
<evidence type="ECO:0000256" key="5">
    <source>
        <dbReference type="ARBA" id="ARBA00004496"/>
    </source>
</evidence>
<dbReference type="GO" id="GO:0003856">
    <property type="term" value="F:3-dehydroquinate synthase activity"/>
    <property type="evidence" value="ECO:0007669"/>
    <property type="project" value="UniProtKB-UniRule"/>
</dbReference>
<keyword evidence="13" id="KW-0547">Nucleotide-binding</keyword>
<dbReference type="FunCoup" id="A0A5R8QF52">
    <property type="interactions" value="322"/>
</dbReference>
<dbReference type="EMBL" id="VBWP01000002">
    <property type="protein sequence ID" value="TLG76602.1"/>
    <property type="molecule type" value="Genomic_DNA"/>
</dbReference>
<keyword evidence="15" id="KW-0520">NAD</keyword>
<reference evidence="22 23" key="1">
    <citation type="submission" date="2019-05" db="EMBL/GenBank/DDBJ databases">
        <title>Culicoidintestinum kansasii gen. nov., sp. nov. from the gastrointestinal tract of the biting midge, Culicoides sonorensis.</title>
        <authorList>
            <person name="Neupane S."/>
            <person name="Ghosh A."/>
            <person name="Gunther S."/>
            <person name="Martin K."/>
            <person name="Zurek L."/>
        </authorList>
    </citation>
    <scope>NUCLEOTIDE SEQUENCE [LARGE SCALE GENOMIC DNA]</scope>
    <source>
        <strain evidence="22 23">CS-1</strain>
    </source>
</reference>
<dbReference type="PIRSF" id="PIRSF001455">
    <property type="entry name" value="DHQ_synth"/>
    <property type="match status" value="1"/>
</dbReference>
<keyword evidence="23" id="KW-1185">Reference proteome</keyword>
<keyword evidence="10" id="KW-0963">Cytoplasm</keyword>
<evidence type="ECO:0000256" key="6">
    <source>
        <dbReference type="ARBA" id="ARBA00004661"/>
    </source>
</evidence>
<dbReference type="EC" id="4.2.3.4" evidence="8 19"/>
<evidence type="ECO:0000256" key="4">
    <source>
        <dbReference type="ARBA" id="ARBA00001947"/>
    </source>
</evidence>
<dbReference type="GO" id="GO:0000166">
    <property type="term" value="F:nucleotide binding"/>
    <property type="evidence" value="ECO:0007669"/>
    <property type="project" value="UniProtKB-KW"/>
</dbReference>
<dbReference type="InterPro" id="IPR050071">
    <property type="entry name" value="Dehydroquinate_synthase"/>
</dbReference>
<protein>
    <recommendedName>
        <fullName evidence="9 19">3-dehydroquinate synthase</fullName>
        <ecNumber evidence="8 19">4.2.3.4</ecNumber>
    </recommendedName>
</protein>
<dbReference type="GO" id="GO:0046872">
    <property type="term" value="F:metal ion binding"/>
    <property type="evidence" value="ECO:0007669"/>
    <property type="project" value="UniProtKB-KW"/>
</dbReference>
<dbReference type="CDD" id="cd08195">
    <property type="entry name" value="DHQS"/>
    <property type="match status" value="1"/>
</dbReference>
<evidence type="ECO:0000259" key="21">
    <source>
        <dbReference type="Pfam" id="PF24621"/>
    </source>
</evidence>
<organism evidence="22 23">
    <name type="scientific">Culicoidibacter larvae</name>
    <dbReference type="NCBI Taxonomy" id="2579976"/>
    <lineage>
        <taxon>Bacteria</taxon>
        <taxon>Bacillati</taxon>
        <taxon>Bacillota</taxon>
        <taxon>Culicoidibacteria</taxon>
        <taxon>Culicoidibacterales</taxon>
        <taxon>Culicoidibacteraceae</taxon>
        <taxon>Culicoidibacter</taxon>
    </lineage>
</organism>
<dbReference type="Pfam" id="PF24621">
    <property type="entry name" value="DHQS_C"/>
    <property type="match status" value="1"/>
</dbReference>
<name>A0A5R8QF52_9FIRM</name>
<keyword evidence="16" id="KW-0057">Aromatic amino acid biosynthesis</keyword>
<keyword evidence="12" id="KW-0479">Metal-binding</keyword>
<evidence type="ECO:0000256" key="9">
    <source>
        <dbReference type="ARBA" id="ARBA00017684"/>
    </source>
</evidence>
<dbReference type="Gene3D" id="1.20.1090.10">
    <property type="entry name" value="Dehydroquinate synthase-like - alpha domain"/>
    <property type="match status" value="1"/>
</dbReference>
<evidence type="ECO:0000256" key="1">
    <source>
        <dbReference type="ARBA" id="ARBA00001393"/>
    </source>
</evidence>
<dbReference type="GO" id="GO:0009423">
    <property type="term" value="P:chorismate biosynthetic process"/>
    <property type="evidence" value="ECO:0007669"/>
    <property type="project" value="UniProtKB-UniRule"/>
</dbReference>
<comment type="similarity">
    <text evidence="7">Belongs to the sugar phosphate cyclases superfamily. Dehydroquinate synthase family.</text>
</comment>
<comment type="catalytic activity">
    <reaction evidence="1">
        <text>7-phospho-2-dehydro-3-deoxy-D-arabino-heptonate = 3-dehydroquinate + phosphate</text>
        <dbReference type="Rhea" id="RHEA:21968"/>
        <dbReference type="ChEBI" id="CHEBI:32364"/>
        <dbReference type="ChEBI" id="CHEBI:43474"/>
        <dbReference type="ChEBI" id="CHEBI:58394"/>
        <dbReference type="EC" id="4.2.3.4"/>
    </reaction>
</comment>
<dbReference type="InParanoid" id="A0A5R8QF52"/>
<keyword evidence="11" id="KW-0028">Amino-acid biosynthesis</keyword>
<evidence type="ECO:0000256" key="16">
    <source>
        <dbReference type="ARBA" id="ARBA00023141"/>
    </source>
</evidence>
<evidence type="ECO:0000256" key="19">
    <source>
        <dbReference type="NCBIfam" id="TIGR01357"/>
    </source>
</evidence>
<keyword evidence="14" id="KW-0862">Zinc</keyword>
<dbReference type="GO" id="GO:0008652">
    <property type="term" value="P:amino acid biosynthetic process"/>
    <property type="evidence" value="ECO:0007669"/>
    <property type="project" value="UniProtKB-KW"/>
</dbReference>
<evidence type="ECO:0000256" key="18">
    <source>
        <dbReference type="ARBA" id="ARBA00023285"/>
    </source>
</evidence>
<dbReference type="GO" id="GO:0009073">
    <property type="term" value="P:aromatic amino acid family biosynthetic process"/>
    <property type="evidence" value="ECO:0007669"/>
    <property type="project" value="UniProtKB-KW"/>
</dbReference>
<dbReference type="GO" id="GO:0005737">
    <property type="term" value="C:cytoplasm"/>
    <property type="evidence" value="ECO:0007669"/>
    <property type="project" value="UniProtKB-SubCell"/>
</dbReference>
<comment type="pathway">
    <text evidence="6">Metabolic intermediate biosynthesis; chorismate biosynthesis; chorismate from D-erythrose 4-phosphate and phosphoenolpyruvate: step 2/7.</text>
</comment>
<evidence type="ECO:0000313" key="23">
    <source>
        <dbReference type="Proteomes" id="UP000306912"/>
    </source>
</evidence>
<comment type="subcellular location">
    <subcellularLocation>
        <location evidence="5">Cytoplasm</location>
    </subcellularLocation>
</comment>
<feature type="domain" description="3-dehydroquinate synthase C-terminal" evidence="21">
    <location>
        <begin position="172"/>
        <end position="303"/>
    </location>
</feature>
<keyword evidence="18" id="KW-0170">Cobalt</keyword>
<dbReference type="InterPro" id="IPR056179">
    <property type="entry name" value="DHQS_C"/>
</dbReference>
<dbReference type="SUPFAM" id="SSF56796">
    <property type="entry name" value="Dehydroquinate synthase-like"/>
    <property type="match status" value="1"/>
</dbReference>
<evidence type="ECO:0000256" key="12">
    <source>
        <dbReference type="ARBA" id="ARBA00022723"/>
    </source>
</evidence>
<evidence type="ECO:0000256" key="7">
    <source>
        <dbReference type="ARBA" id="ARBA00005412"/>
    </source>
</evidence>
<evidence type="ECO:0000256" key="14">
    <source>
        <dbReference type="ARBA" id="ARBA00022833"/>
    </source>
</evidence>
<evidence type="ECO:0000256" key="2">
    <source>
        <dbReference type="ARBA" id="ARBA00001911"/>
    </source>
</evidence>
<evidence type="ECO:0000256" key="8">
    <source>
        <dbReference type="ARBA" id="ARBA00013031"/>
    </source>
</evidence>